<keyword evidence="3" id="KW-0520">NAD</keyword>
<dbReference type="InterPro" id="IPR036220">
    <property type="entry name" value="UDP-Glc/GDP-Man_DH_C_sf"/>
</dbReference>
<dbReference type="InterPro" id="IPR001732">
    <property type="entry name" value="UDP-Glc/GDP-Man_DH_N"/>
</dbReference>
<sequence>MKLCTMGLGYIGLPTSLMFAKHGVDVVGVDIHPDVINKLNNGKLHIEEPGLEEVLNEVLDAKRFRAALNPEPADVFIIAVPTPNNEDQHQSCDLTYVMQATSSILPFVQKGNVIIIESTIAPRSMDDHIKPLIEMSGLTIGKDIFLVHCPERVLPGRILEELVHNNRIVGGITEACSYKGSLVYETFVKGEIIRTDAKTAEMSKLMENTFRDVNIALANELAKVCFQLDINVLDVISMANKHPRVNIHQPGPGVGGHCLAVDPYFIVAKAPETARIIKLARDTNVSMPYYIVNCVRMLLEGIRKPKVAVFGLAYKGNVDDIRESPAIDVVNILMSMDQVEVSLHDPHVQSGKMPVVSVEDAVKDADLILVLTDHNEFKEMDYDKLSNKMAHKIILDTRNCIDANKHNTQIVNLGNVFEYKTEHLKEVRNKMII</sequence>
<dbReference type="SUPFAM" id="SSF51735">
    <property type="entry name" value="NAD(P)-binding Rossmann-fold domains"/>
    <property type="match status" value="1"/>
</dbReference>
<dbReference type="AlphaFoldDB" id="A0AAW7I6T3"/>
<comment type="caution">
    <text evidence="6">The sequence shown here is derived from an EMBL/GenBank/DDBJ whole genome shotgun (WGS) entry which is preliminary data.</text>
</comment>
<dbReference type="InterPro" id="IPR017476">
    <property type="entry name" value="UDP-Glc/GDP-Man"/>
</dbReference>
<dbReference type="InterPro" id="IPR028359">
    <property type="entry name" value="UDP_ManNAc/GlcNAc_DH"/>
</dbReference>
<evidence type="ECO:0000256" key="3">
    <source>
        <dbReference type="ARBA" id="ARBA00023027"/>
    </source>
</evidence>
<organism evidence="6 7">
    <name type="scientific">Peribacillus simplex</name>
    <dbReference type="NCBI Taxonomy" id="1478"/>
    <lineage>
        <taxon>Bacteria</taxon>
        <taxon>Bacillati</taxon>
        <taxon>Bacillota</taxon>
        <taxon>Bacilli</taxon>
        <taxon>Bacillales</taxon>
        <taxon>Bacillaceae</taxon>
        <taxon>Peribacillus</taxon>
    </lineage>
</organism>
<dbReference type="Pfam" id="PF03721">
    <property type="entry name" value="UDPG_MGDP_dh_N"/>
    <property type="match status" value="1"/>
</dbReference>
<dbReference type="PIRSF" id="PIRSF000124">
    <property type="entry name" value="UDPglc_GDPman_dh"/>
    <property type="match status" value="1"/>
</dbReference>
<evidence type="ECO:0000256" key="1">
    <source>
        <dbReference type="ARBA" id="ARBA00006601"/>
    </source>
</evidence>
<dbReference type="RefSeq" id="WP_089362668.1">
    <property type="nucleotide sequence ID" value="NZ_JAQFIE010000001.1"/>
</dbReference>
<dbReference type="InterPro" id="IPR014027">
    <property type="entry name" value="UDP-Glc/GDP-Man_DH_C"/>
</dbReference>
<dbReference type="PIRSF" id="PIRSF500136">
    <property type="entry name" value="UDP_ManNAc_DH"/>
    <property type="match status" value="1"/>
</dbReference>
<dbReference type="InterPro" id="IPR008927">
    <property type="entry name" value="6-PGluconate_DH-like_C_sf"/>
</dbReference>
<dbReference type="SUPFAM" id="SSF48179">
    <property type="entry name" value="6-phosphogluconate dehydrogenase C-terminal domain-like"/>
    <property type="match status" value="1"/>
</dbReference>
<evidence type="ECO:0000256" key="4">
    <source>
        <dbReference type="PIRNR" id="PIRNR000124"/>
    </source>
</evidence>
<dbReference type="Pfam" id="PF00984">
    <property type="entry name" value="UDPG_MGDP_dh"/>
    <property type="match status" value="1"/>
</dbReference>
<name>A0AAW7I6T3_9BACI</name>
<dbReference type="Gene3D" id="3.40.50.720">
    <property type="entry name" value="NAD(P)-binding Rossmann-like Domain"/>
    <property type="match status" value="2"/>
</dbReference>
<evidence type="ECO:0000313" key="6">
    <source>
        <dbReference type="EMBL" id="MDM5451743.1"/>
    </source>
</evidence>
<proteinExistence type="inferred from homology"/>
<evidence type="ECO:0000313" key="7">
    <source>
        <dbReference type="Proteomes" id="UP001234602"/>
    </source>
</evidence>
<dbReference type="SUPFAM" id="SSF52413">
    <property type="entry name" value="UDP-glucose/GDP-mannose dehydrogenase C-terminal domain"/>
    <property type="match status" value="1"/>
</dbReference>
<protein>
    <submittedName>
        <fullName evidence="6">Nucleotide sugar dehydrogenase</fullName>
    </submittedName>
</protein>
<dbReference type="PANTHER" id="PTHR43491:SF2">
    <property type="entry name" value="UDP-N-ACETYL-D-MANNOSAMINE DEHYDROGENASE"/>
    <property type="match status" value="1"/>
</dbReference>
<dbReference type="GO" id="GO:0000271">
    <property type="term" value="P:polysaccharide biosynthetic process"/>
    <property type="evidence" value="ECO:0007669"/>
    <property type="project" value="InterPro"/>
</dbReference>
<gene>
    <name evidence="6" type="ORF">QUF89_05925</name>
</gene>
<dbReference type="EMBL" id="JAUCEY010000008">
    <property type="protein sequence ID" value="MDM5451743.1"/>
    <property type="molecule type" value="Genomic_DNA"/>
</dbReference>
<dbReference type="SMART" id="SM00984">
    <property type="entry name" value="UDPG_MGDP_dh_C"/>
    <property type="match status" value="1"/>
</dbReference>
<reference evidence="6" key="1">
    <citation type="submission" date="2023-06" db="EMBL/GenBank/DDBJ databases">
        <title>Comparative genomics of Bacillaceae isolates and their secondary metabolite potential.</title>
        <authorList>
            <person name="Song L."/>
            <person name="Nielsen L.J."/>
            <person name="Mohite O."/>
            <person name="Xu X."/>
            <person name="Weber T."/>
            <person name="Kovacs A.T."/>
        </authorList>
    </citation>
    <scope>NUCLEOTIDE SEQUENCE</scope>
    <source>
        <strain evidence="6">D8_B_37</strain>
    </source>
</reference>
<evidence type="ECO:0000256" key="2">
    <source>
        <dbReference type="ARBA" id="ARBA00023002"/>
    </source>
</evidence>
<dbReference type="GO" id="GO:0016616">
    <property type="term" value="F:oxidoreductase activity, acting on the CH-OH group of donors, NAD or NADP as acceptor"/>
    <property type="evidence" value="ECO:0007669"/>
    <property type="project" value="InterPro"/>
</dbReference>
<dbReference type="Proteomes" id="UP001234602">
    <property type="component" value="Unassembled WGS sequence"/>
</dbReference>
<dbReference type="PANTHER" id="PTHR43491">
    <property type="entry name" value="UDP-N-ACETYL-D-MANNOSAMINE DEHYDROGENASE"/>
    <property type="match status" value="1"/>
</dbReference>
<dbReference type="InterPro" id="IPR014026">
    <property type="entry name" value="UDP-Glc/GDP-Man_DH_dimer"/>
</dbReference>
<dbReference type="GO" id="GO:0016628">
    <property type="term" value="F:oxidoreductase activity, acting on the CH-CH group of donors, NAD or NADP as acceptor"/>
    <property type="evidence" value="ECO:0007669"/>
    <property type="project" value="InterPro"/>
</dbReference>
<accession>A0AAW7I6T3</accession>
<comment type="similarity">
    <text evidence="1 4">Belongs to the UDP-glucose/GDP-mannose dehydrogenase family.</text>
</comment>
<feature type="domain" description="UDP-glucose/GDP-mannose dehydrogenase C-terminal" evidence="5">
    <location>
        <begin position="308"/>
        <end position="403"/>
    </location>
</feature>
<dbReference type="Pfam" id="PF03720">
    <property type="entry name" value="UDPG_MGDP_dh_C"/>
    <property type="match status" value="1"/>
</dbReference>
<keyword evidence="2" id="KW-0560">Oxidoreductase</keyword>
<dbReference type="InterPro" id="IPR036291">
    <property type="entry name" value="NAD(P)-bd_dom_sf"/>
</dbReference>
<dbReference type="GO" id="GO:0051287">
    <property type="term" value="F:NAD binding"/>
    <property type="evidence" value="ECO:0007669"/>
    <property type="project" value="InterPro"/>
</dbReference>
<evidence type="ECO:0000259" key="5">
    <source>
        <dbReference type="SMART" id="SM00984"/>
    </source>
</evidence>
<dbReference type="NCBIfam" id="TIGR03026">
    <property type="entry name" value="NDP-sugDHase"/>
    <property type="match status" value="1"/>
</dbReference>